<name>A0A8J2L963_9HEXA</name>
<dbReference type="Proteomes" id="UP000708208">
    <property type="component" value="Unassembled WGS sequence"/>
</dbReference>
<accession>A0A8J2L963</accession>
<dbReference type="InterPro" id="IPR018499">
    <property type="entry name" value="Tetraspanin/Peripherin"/>
</dbReference>
<keyword evidence="4 5" id="KW-0472">Membrane</keyword>
<dbReference type="GO" id="GO:0016020">
    <property type="term" value="C:membrane"/>
    <property type="evidence" value="ECO:0007669"/>
    <property type="project" value="UniProtKB-SubCell"/>
</dbReference>
<keyword evidence="7" id="KW-1185">Reference proteome</keyword>
<evidence type="ECO:0000256" key="1">
    <source>
        <dbReference type="ARBA" id="ARBA00004141"/>
    </source>
</evidence>
<evidence type="ECO:0000256" key="4">
    <source>
        <dbReference type="ARBA" id="ARBA00023136"/>
    </source>
</evidence>
<evidence type="ECO:0000256" key="2">
    <source>
        <dbReference type="ARBA" id="ARBA00022692"/>
    </source>
</evidence>
<dbReference type="Pfam" id="PF00335">
    <property type="entry name" value="Tetraspanin"/>
    <property type="match status" value="1"/>
</dbReference>
<evidence type="ECO:0000313" key="6">
    <source>
        <dbReference type="EMBL" id="CAG7830943.1"/>
    </source>
</evidence>
<feature type="transmembrane region" description="Helical" evidence="5">
    <location>
        <begin position="89"/>
        <end position="109"/>
    </location>
</feature>
<evidence type="ECO:0000256" key="3">
    <source>
        <dbReference type="ARBA" id="ARBA00022989"/>
    </source>
</evidence>
<evidence type="ECO:0000313" key="7">
    <source>
        <dbReference type="Proteomes" id="UP000708208"/>
    </source>
</evidence>
<protein>
    <recommendedName>
        <fullName evidence="8">Tetraspanin</fullName>
    </recommendedName>
</protein>
<organism evidence="6 7">
    <name type="scientific">Allacma fusca</name>
    <dbReference type="NCBI Taxonomy" id="39272"/>
    <lineage>
        <taxon>Eukaryota</taxon>
        <taxon>Metazoa</taxon>
        <taxon>Ecdysozoa</taxon>
        <taxon>Arthropoda</taxon>
        <taxon>Hexapoda</taxon>
        <taxon>Collembola</taxon>
        <taxon>Symphypleona</taxon>
        <taxon>Sminthuridae</taxon>
        <taxon>Allacma</taxon>
    </lineage>
</organism>
<dbReference type="EMBL" id="CAJVCH010558210">
    <property type="protein sequence ID" value="CAG7830943.1"/>
    <property type="molecule type" value="Genomic_DNA"/>
</dbReference>
<comment type="caution">
    <text evidence="6">The sequence shown here is derived from an EMBL/GenBank/DDBJ whole genome shotgun (WGS) entry which is preliminary data.</text>
</comment>
<comment type="subcellular location">
    <subcellularLocation>
        <location evidence="1">Membrane</location>
        <topology evidence="1">Multi-pass membrane protein</topology>
    </subcellularLocation>
</comment>
<sequence>MESNNDRLEMCDIKDCKFWKFGCTIYWGVAFFSTIFLIALNFQHEYVLPTDAYLYCEKLLKIDFTLLICFAIVVIIFSKSKVRGGVRAFGILAASGGLLLFSLYTLFLVETVTFPKMDEALEILRKRYAVDENILGYVQMKHKCCGIRNFTDWREIIAKQQLRREIKAKEDAQIPPAVVPSCCKSINHCGMRLYLLEPDFILTPYKLHANAGKLIPYVHNVADYVNTNGCYSYLKVNSNIAYETMRMLSCVALLFVVSIAIVFSYHWRKTTGGSRISRGWPSPPMDKGCRTRRIFGFE</sequence>
<gene>
    <name evidence="6" type="ORF">AFUS01_LOCUS40710</name>
</gene>
<dbReference type="AlphaFoldDB" id="A0A8J2L963"/>
<feature type="transmembrane region" description="Helical" evidence="5">
    <location>
        <begin position="21"/>
        <end position="39"/>
    </location>
</feature>
<evidence type="ECO:0000256" key="5">
    <source>
        <dbReference type="SAM" id="Phobius"/>
    </source>
</evidence>
<keyword evidence="2 5" id="KW-0812">Transmembrane</keyword>
<evidence type="ECO:0008006" key="8">
    <source>
        <dbReference type="Google" id="ProtNLM"/>
    </source>
</evidence>
<feature type="transmembrane region" description="Helical" evidence="5">
    <location>
        <begin position="245"/>
        <end position="267"/>
    </location>
</feature>
<reference evidence="6" key="1">
    <citation type="submission" date="2021-06" db="EMBL/GenBank/DDBJ databases">
        <authorList>
            <person name="Hodson N. C."/>
            <person name="Mongue J. A."/>
            <person name="Jaron S. K."/>
        </authorList>
    </citation>
    <scope>NUCLEOTIDE SEQUENCE</scope>
</reference>
<proteinExistence type="predicted"/>
<keyword evidence="3 5" id="KW-1133">Transmembrane helix</keyword>
<feature type="transmembrane region" description="Helical" evidence="5">
    <location>
        <begin position="59"/>
        <end position="77"/>
    </location>
</feature>